<dbReference type="InterPro" id="IPR012349">
    <property type="entry name" value="Split_barrel_FMN-bd"/>
</dbReference>
<proteinExistence type="predicted"/>
<organism evidence="1 2">
    <name type="scientific">Arthrobacter ginkgonis</name>
    <dbReference type="NCBI Taxonomy" id="1630594"/>
    <lineage>
        <taxon>Bacteria</taxon>
        <taxon>Bacillati</taxon>
        <taxon>Actinomycetota</taxon>
        <taxon>Actinomycetes</taxon>
        <taxon>Micrococcales</taxon>
        <taxon>Micrococcaceae</taxon>
        <taxon>Arthrobacter</taxon>
    </lineage>
</organism>
<sequence>MMFEHADNQPILLLDEDQIWRLLDNAKHGRLAVTVGGRPDIFPVNYSTAGRRVFLRTGPGTKLAELAVNPQVALETDGILSDEAWSVVVRGEARILETEAEIAAARDSGVAPWIPTLKDVWVEIVPSSTTGRHFMLGAQPEQLDET</sequence>
<name>A0ABP7D981_9MICC</name>
<dbReference type="RefSeq" id="WP_345153984.1">
    <property type="nucleotide sequence ID" value="NZ_BAABEO010000034.1"/>
</dbReference>
<protein>
    <submittedName>
        <fullName evidence="1">Pyridoxamine 5'-phosphate oxidase family protein</fullName>
    </submittedName>
</protein>
<reference evidence="2" key="1">
    <citation type="journal article" date="2019" name="Int. J. Syst. Evol. Microbiol.">
        <title>The Global Catalogue of Microorganisms (GCM) 10K type strain sequencing project: providing services to taxonomists for standard genome sequencing and annotation.</title>
        <authorList>
            <consortium name="The Broad Institute Genomics Platform"/>
            <consortium name="The Broad Institute Genome Sequencing Center for Infectious Disease"/>
            <person name="Wu L."/>
            <person name="Ma J."/>
        </authorList>
    </citation>
    <scope>NUCLEOTIDE SEQUENCE [LARGE SCALE GENOMIC DNA]</scope>
    <source>
        <strain evidence="2">JCM 30742</strain>
    </source>
</reference>
<dbReference type="InterPro" id="IPR024747">
    <property type="entry name" value="Pyridox_Oxase-rel"/>
</dbReference>
<comment type="caution">
    <text evidence="1">The sequence shown here is derived from an EMBL/GenBank/DDBJ whole genome shotgun (WGS) entry which is preliminary data.</text>
</comment>
<dbReference type="SUPFAM" id="SSF50475">
    <property type="entry name" value="FMN-binding split barrel"/>
    <property type="match status" value="1"/>
</dbReference>
<dbReference type="Gene3D" id="2.30.110.10">
    <property type="entry name" value="Electron Transport, Fmn-binding Protein, Chain A"/>
    <property type="match status" value="1"/>
</dbReference>
<accession>A0ABP7D981</accession>
<keyword evidence="2" id="KW-1185">Reference proteome</keyword>
<evidence type="ECO:0000313" key="1">
    <source>
        <dbReference type="EMBL" id="GAA3701164.1"/>
    </source>
</evidence>
<dbReference type="Pfam" id="PF12900">
    <property type="entry name" value="Pyridox_ox_2"/>
    <property type="match status" value="1"/>
</dbReference>
<evidence type="ECO:0000313" key="2">
    <source>
        <dbReference type="Proteomes" id="UP001500752"/>
    </source>
</evidence>
<dbReference type="EMBL" id="BAABEO010000034">
    <property type="protein sequence ID" value="GAA3701164.1"/>
    <property type="molecule type" value="Genomic_DNA"/>
</dbReference>
<dbReference type="Proteomes" id="UP001500752">
    <property type="component" value="Unassembled WGS sequence"/>
</dbReference>
<gene>
    <name evidence="1" type="ORF">GCM10023081_42020</name>
</gene>